<evidence type="ECO:0000313" key="10">
    <source>
        <dbReference type="Proteomes" id="UP000005408"/>
    </source>
</evidence>
<dbReference type="Pfam" id="PF04719">
    <property type="entry name" value="TAFII28"/>
    <property type="match status" value="1"/>
</dbReference>
<keyword evidence="3" id="KW-0805">Transcription regulation</keyword>
<feature type="compositionally biased region" description="Basic and acidic residues" evidence="6">
    <location>
        <begin position="63"/>
        <end position="90"/>
    </location>
</feature>
<dbReference type="EnsemblMetazoa" id="G5717.6">
    <property type="protein sequence ID" value="G5717.6:cds"/>
    <property type="gene ID" value="G5717"/>
</dbReference>
<evidence type="ECO:0000256" key="1">
    <source>
        <dbReference type="ARBA" id="ARBA00004123"/>
    </source>
</evidence>
<dbReference type="EnsemblMetazoa" id="G5717.2">
    <property type="protein sequence ID" value="G5717.2:cds"/>
    <property type="gene ID" value="G5717"/>
</dbReference>
<dbReference type="OrthoDB" id="28335at2759"/>
<protein>
    <submittedName>
        <fullName evidence="9">TAFII28 domain-containing protein</fullName>
    </submittedName>
    <submittedName>
        <fullName evidence="8">Transcription initiation factor TFIID subunit 11</fullName>
    </submittedName>
</protein>
<dbReference type="EnsemblMetazoa" id="G5717.1">
    <property type="protein sequence ID" value="G5717.1:cds"/>
    <property type="gene ID" value="G5717"/>
</dbReference>
<dbReference type="InterPro" id="IPR009072">
    <property type="entry name" value="Histone-fold"/>
</dbReference>
<dbReference type="GO" id="GO:0005669">
    <property type="term" value="C:transcription factor TFIID complex"/>
    <property type="evidence" value="ECO:0007669"/>
    <property type="project" value="InterPro"/>
</dbReference>
<feature type="domain" description="TAFII28-like protein" evidence="7">
    <location>
        <begin position="97"/>
        <end position="182"/>
    </location>
</feature>
<gene>
    <name evidence="8" type="ORF">CGI_10007710</name>
</gene>
<dbReference type="GO" id="GO:0051123">
    <property type="term" value="P:RNA polymerase II preinitiation complex assembly"/>
    <property type="evidence" value="ECO:0007669"/>
    <property type="project" value="InterPro"/>
</dbReference>
<dbReference type="GO" id="GO:0003743">
    <property type="term" value="F:translation initiation factor activity"/>
    <property type="evidence" value="ECO:0007669"/>
    <property type="project" value="UniProtKB-KW"/>
</dbReference>
<accession>K1QE09</accession>
<dbReference type="InterPro" id="IPR006809">
    <property type="entry name" value="TAFII28_dom"/>
</dbReference>
<feature type="region of interest" description="Disordered" evidence="6">
    <location>
        <begin position="1"/>
        <end position="90"/>
    </location>
</feature>
<dbReference type="GO" id="GO:0046982">
    <property type="term" value="F:protein heterodimerization activity"/>
    <property type="evidence" value="ECO:0007669"/>
    <property type="project" value="InterPro"/>
</dbReference>
<evidence type="ECO:0000256" key="5">
    <source>
        <dbReference type="ARBA" id="ARBA00023242"/>
    </source>
</evidence>
<keyword evidence="8" id="KW-0648">Protein biosynthesis</keyword>
<dbReference type="GO" id="GO:0016251">
    <property type="term" value="F:RNA polymerase II general transcription initiation factor activity"/>
    <property type="evidence" value="ECO:0007669"/>
    <property type="project" value="TreeGrafter"/>
</dbReference>
<dbReference type="PANTHER" id="PTHR13218:SF8">
    <property type="entry name" value="TRANSCRIPTION INITIATION FACTOR TFIID SUBUNIT 11"/>
    <property type="match status" value="1"/>
</dbReference>
<comment type="similarity">
    <text evidence="2">Belongs to the TAF11 family.</text>
</comment>
<keyword evidence="5" id="KW-0539">Nucleus</keyword>
<feature type="compositionally biased region" description="Low complexity" evidence="6">
    <location>
        <begin position="1"/>
        <end position="18"/>
    </location>
</feature>
<keyword evidence="10" id="KW-1185">Reference proteome</keyword>
<name>K1QE09_MAGGI</name>
<dbReference type="Proteomes" id="UP000005408">
    <property type="component" value="Unassembled WGS sequence"/>
</dbReference>
<dbReference type="FunFam" id="1.10.20.10:FF:000025">
    <property type="entry name" value="Transcription initiation factor TFIID subunit 11"/>
    <property type="match status" value="1"/>
</dbReference>
<dbReference type="AlphaFoldDB" id="K1QE09"/>
<comment type="subcellular location">
    <subcellularLocation>
        <location evidence="1">Nucleus</location>
    </subcellularLocation>
</comment>
<evidence type="ECO:0000313" key="8">
    <source>
        <dbReference type="EMBL" id="EKC19746.1"/>
    </source>
</evidence>
<evidence type="ECO:0000256" key="6">
    <source>
        <dbReference type="SAM" id="MobiDB-lite"/>
    </source>
</evidence>
<dbReference type="SUPFAM" id="SSF47113">
    <property type="entry name" value="Histone-fold"/>
    <property type="match status" value="1"/>
</dbReference>
<dbReference type="CDD" id="cd08048">
    <property type="entry name" value="HFD_TAF11"/>
    <property type="match status" value="1"/>
</dbReference>
<evidence type="ECO:0000256" key="3">
    <source>
        <dbReference type="ARBA" id="ARBA00023015"/>
    </source>
</evidence>
<dbReference type="EnsemblMetazoa" id="G5717.3">
    <property type="protein sequence ID" value="G5717.3:cds"/>
    <property type="gene ID" value="G5717"/>
</dbReference>
<dbReference type="EnsemblMetazoa" id="G5717.5">
    <property type="protein sequence ID" value="G5717.5:cds"/>
    <property type="gene ID" value="G5717"/>
</dbReference>
<dbReference type="InterPro" id="IPR045127">
    <property type="entry name" value="TAF11-like"/>
</dbReference>
<reference evidence="8" key="1">
    <citation type="journal article" date="2012" name="Nature">
        <title>The oyster genome reveals stress adaptation and complexity of shell formation.</title>
        <authorList>
            <person name="Zhang G."/>
            <person name="Fang X."/>
            <person name="Guo X."/>
            <person name="Li L."/>
            <person name="Luo R."/>
            <person name="Xu F."/>
            <person name="Yang P."/>
            <person name="Zhang L."/>
            <person name="Wang X."/>
            <person name="Qi H."/>
            <person name="Xiong Z."/>
            <person name="Que H."/>
            <person name="Xie Y."/>
            <person name="Holland P.W."/>
            <person name="Paps J."/>
            <person name="Zhu Y."/>
            <person name="Wu F."/>
            <person name="Chen Y."/>
            <person name="Wang J."/>
            <person name="Peng C."/>
            <person name="Meng J."/>
            <person name="Yang L."/>
            <person name="Liu J."/>
            <person name="Wen B."/>
            <person name="Zhang N."/>
            <person name="Huang Z."/>
            <person name="Zhu Q."/>
            <person name="Feng Y."/>
            <person name="Mount A."/>
            <person name="Hedgecock D."/>
            <person name="Xu Z."/>
            <person name="Liu Y."/>
            <person name="Domazet-Loso T."/>
            <person name="Du Y."/>
            <person name="Sun X."/>
            <person name="Zhang S."/>
            <person name="Liu B."/>
            <person name="Cheng P."/>
            <person name="Jiang X."/>
            <person name="Li J."/>
            <person name="Fan D."/>
            <person name="Wang W."/>
            <person name="Fu W."/>
            <person name="Wang T."/>
            <person name="Wang B."/>
            <person name="Zhang J."/>
            <person name="Peng Z."/>
            <person name="Li Y."/>
            <person name="Li N."/>
            <person name="Wang J."/>
            <person name="Chen M."/>
            <person name="He Y."/>
            <person name="Tan F."/>
            <person name="Song X."/>
            <person name="Zheng Q."/>
            <person name="Huang R."/>
            <person name="Yang H."/>
            <person name="Du X."/>
            <person name="Chen L."/>
            <person name="Yang M."/>
            <person name="Gaffney P.M."/>
            <person name="Wang S."/>
            <person name="Luo L."/>
            <person name="She Z."/>
            <person name="Ming Y."/>
            <person name="Huang W."/>
            <person name="Zhang S."/>
            <person name="Huang B."/>
            <person name="Zhang Y."/>
            <person name="Qu T."/>
            <person name="Ni P."/>
            <person name="Miao G."/>
            <person name="Wang J."/>
            <person name="Wang Q."/>
            <person name="Steinberg C.E."/>
            <person name="Wang H."/>
            <person name="Li N."/>
            <person name="Qian L."/>
            <person name="Zhang G."/>
            <person name="Li Y."/>
            <person name="Yang H."/>
            <person name="Liu X."/>
            <person name="Wang J."/>
            <person name="Yin Y."/>
            <person name="Wang J."/>
        </authorList>
    </citation>
    <scope>NUCLEOTIDE SEQUENCE [LARGE SCALE GENOMIC DNA]</scope>
    <source>
        <strain evidence="8">05x7-T-G4-1.051#20</strain>
    </source>
</reference>
<organism evidence="8">
    <name type="scientific">Magallana gigas</name>
    <name type="common">Pacific oyster</name>
    <name type="synonym">Crassostrea gigas</name>
    <dbReference type="NCBI Taxonomy" id="29159"/>
    <lineage>
        <taxon>Eukaryota</taxon>
        <taxon>Metazoa</taxon>
        <taxon>Spiralia</taxon>
        <taxon>Lophotrochozoa</taxon>
        <taxon>Mollusca</taxon>
        <taxon>Bivalvia</taxon>
        <taxon>Autobranchia</taxon>
        <taxon>Pteriomorphia</taxon>
        <taxon>Ostreida</taxon>
        <taxon>Ostreoidea</taxon>
        <taxon>Ostreidae</taxon>
        <taxon>Magallana</taxon>
    </lineage>
</organism>
<reference evidence="9" key="2">
    <citation type="submission" date="2022-08" db="UniProtKB">
        <authorList>
            <consortium name="EnsemblMetazoa"/>
        </authorList>
    </citation>
    <scope>IDENTIFICATION</scope>
    <source>
        <strain evidence="9">05x7-T-G4-1.051#20</strain>
    </source>
</reference>
<feature type="compositionally biased region" description="Basic and acidic residues" evidence="6">
    <location>
        <begin position="19"/>
        <end position="37"/>
    </location>
</feature>
<keyword evidence="4" id="KW-0804">Transcription</keyword>
<evidence type="ECO:0000256" key="2">
    <source>
        <dbReference type="ARBA" id="ARBA00009788"/>
    </source>
</evidence>
<feature type="compositionally biased region" description="Polar residues" evidence="6">
    <location>
        <begin position="50"/>
        <end position="62"/>
    </location>
</feature>
<evidence type="ECO:0000313" key="9">
    <source>
        <dbReference type="EnsemblMetazoa" id="G5717.1:cds"/>
    </source>
</evidence>
<proteinExistence type="inferred from homology"/>
<evidence type="ECO:0000256" key="4">
    <source>
        <dbReference type="ARBA" id="ARBA00023163"/>
    </source>
</evidence>
<dbReference type="EnsemblMetazoa" id="G5717.7">
    <property type="protein sequence ID" value="G5717.7:cds"/>
    <property type="gene ID" value="G5717"/>
</dbReference>
<evidence type="ECO:0000259" key="7">
    <source>
        <dbReference type="Pfam" id="PF04719"/>
    </source>
</evidence>
<dbReference type="EMBL" id="JH816653">
    <property type="protein sequence ID" value="EKC19746.1"/>
    <property type="molecule type" value="Genomic_DNA"/>
</dbReference>
<dbReference type="PANTHER" id="PTHR13218">
    <property type="entry name" value="TRANSCRIPTION INITIATION FACTOR TFIID SUBUNIT 11-RELATED"/>
    <property type="match status" value="1"/>
</dbReference>
<dbReference type="OMA" id="SHEDNPP"/>
<dbReference type="HOGENOM" id="CLU_088696_0_1_1"/>
<sequence length="199" mass="22394">MASSSTSSTSSRSSSENQSSDREKASIGMEKSPDKGSKRSSSSAHEKTPEPSTSGVSPSSKQDSAEKKRKYEPSEADMKAYKHKKEKQEEERLKMQVLVSNFTEEQLNRYEMFRRAAFPRAAIKRLMQSITRTSVSHNVVIAMAGIAKVFVGEVVEEALDIMEKSKETGPIQPKHLREAVRRIRKRDSLFRPKKSLLNT</sequence>
<keyword evidence="8" id="KW-0396">Initiation factor</keyword>
<dbReference type="Gene3D" id="1.10.20.10">
    <property type="entry name" value="Histone, subunit A"/>
    <property type="match status" value="1"/>
</dbReference>